<sequence length="309" mass="34545">MKGPLFYSKILLFGEYGIIKDSKGLSIPYNFYNGALKTDENPSESAIKSNESLKRFVDYLQNIDTDLVTFDLEALKADVSHGMYFDSSIPQGYGVGSSGALVAAIYDKYAQDKITVLENLTREKLLKLKSIFSEMESFFHGKSSGLDPLNSYLSIPILINSKDNIEATGIPSQQENGKGAVFLIDSGIVGETAPMVSIFMENMKKEGFRKMLKNQFIKHTDACVEDFLTGNIKSLFNNTKQLSKVVLNHFKPMIPKQFHELWKKGIETNDYYLKLCGSGGGGYILGFTEDIEKAKLSLADYKLEVVYNF</sequence>
<reference evidence="5 6" key="1">
    <citation type="submission" date="2022-01" db="EMBL/GenBank/DDBJ databases">
        <title>Draft genome sequence of Sabulilitoribacter multivorans KCTC 32326.</title>
        <authorList>
            <person name="Oh J.-S."/>
        </authorList>
    </citation>
    <scope>NUCLEOTIDE SEQUENCE [LARGE SCALE GENOMIC DNA]</scope>
    <source>
        <strain evidence="5 6">M-M16</strain>
    </source>
</reference>
<evidence type="ECO:0000313" key="5">
    <source>
        <dbReference type="EMBL" id="MCF7561242.1"/>
    </source>
</evidence>
<dbReference type="InterPro" id="IPR001174">
    <property type="entry name" value="HddA/FKP"/>
</dbReference>
<dbReference type="Gene3D" id="3.30.230.10">
    <property type="match status" value="1"/>
</dbReference>
<dbReference type="InterPro" id="IPR020568">
    <property type="entry name" value="Ribosomal_Su5_D2-typ_SF"/>
</dbReference>
<evidence type="ECO:0000313" key="6">
    <source>
        <dbReference type="Proteomes" id="UP001200022"/>
    </source>
</evidence>
<keyword evidence="3" id="KW-0067">ATP-binding</keyword>
<keyword evidence="6" id="KW-1185">Reference proteome</keyword>
<name>A0ABS9IKV9_9FLAO</name>
<dbReference type="SUPFAM" id="SSF54211">
    <property type="entry name" value="Ribosomal protein S5 domain 2-like"/>
    <property type="match status" value="1"/>
</dbReference>
<protein>
    <submittedName>
        <fullName evidence="5">Mevalonate kinase</fullName>
    </submittedName>
</protein>
<keyword evidence="2 5" id="KW-0808">Transferase</keyword>
<proteinExistence type="predicted"/>
<keyword evidence="1" id="KW-0547">Nucleotide-binding</keyword>
<dbReference type="RefSeq" id="WP_237231910.1">
    <property type="nucleotide sequence ID" value="NZ_JAKKDV010000004.1"/>
</dbReference>
<dbReference type="InterPro" id="IPR014721">
    <property type="entry name" value="Ribsml_uS5_D2-typ_fold_subgr"/>
</dbReference>
<dbReference type="EMBL" id="JAKKDV010000004">
    <property type="protein sequence ID" value="MCF7561242.1"/>
    <property type="molecule type" value="Genomic_DNA"/>
</dbReference>
<dbReference type="GO" id="GO:0016301">
    <property type="term" value="F:kinase activity"/>
    <property type="evidence" value="ECO:0007669"/>
    <property type="project" value="UniProtKB-KW"/>
</dbReference>
<accession>A0ABS9IKV9</accession>
<evidence type="ECO:0000256" key="3">
    <source>
        <dbReference type="ARBA" id="ARBA00022840"/>
    </source>
</evidence>
<evidence type="ECO:0000256" key="2">
    <source>
        <dbReference type="ARBA" id="ARBA00022777"/>
    </source>
</evidence>
<evidence type="ECO:0000259" key="4">
    <source>
        <dbReference type="Pfam" id="PF00288"/>
    </source>
</evidence>
<evidence type="ECO:0000256" key="1">
    <source>
        <dbReference type="ARBA" id="ARBA00022741"/>
    </source>
</evidence>
<dbReference type="Pfam" id="PF00288">
    <property type="entry name" value="GHMP_kinases_N"/>
    <property type="match status" value="1"/>
</dbReference>
<dbReference type="InterPro" id="IPR006204">
    <property type="entry name" value="GHMP_kinase_N_dom"/>
</dbReference>
<comment type="caution">
    <text evidence="5">The sequence shown here is derived from an EMBL/GenBank/DDBJ whole genome shotgun (WGS) entry which is preliminary data.</text>
</comment>
<dbReference type="SUPFAM" id="SSF55060">
    <property type="entry name" value="GHMP Kinase, C-terminal domain"/>
    <property type="match status" value="1"/>
</dbReference>
<keyword evidence="2 5" id="KW-0418">Kinase</keyword>
<gene>
    <name evidence="5" type="ORF">L3X39_11395</name>
</gene>
<dbReference type="PRINTS" id="PR00960">
    <property type="entry name" value="LMBPPROTEIN"/>
</dbReference>
<feature type="domain" description="GHMP kinase N-terminal" evidence="4">
    <location>
        <begin position="83"/>
        <end position="147"/>
    </location>
</feature>
<organism evidence="5 6">
    <name type="scientific">Flaviramulus multivorans</name>
    <dbReference type="NCBI Taxonomy" id="1304750"/>
    <lineage>
        <taxon>Bacteria</taxon>
        <taxon>Pseudomonadati</taxon>
        <taxon>Bacteroidota</taxon>
        <taxon>Flavobacteriia</taxon>
        <taxon>Flavobacteriales</taxon>
        <taxon>Flavobacteriaceae</taxon>
        <taxon>Flaviramulus</taxon>
    </lineage>
</organism>
<dbReference type="InterPro" id="IPR036554">
    <property type="entry name" value="GHMP_kinase_C_sf"/>
</dbReference>
<dbReference type="Proteomes" id="UP001200022">
    <property type="component" value="Unassembled WGS sequence"/>
</dbReference>